<dbReference type="PANTHER" id="PTHR24416:SF631">
    <property type="entry name" value="SERINE_THREONINE_TYROSINE KINASE 1"/>
    <property type="match status" value="1"/>
</dbReference>
<evidence type="ECO:0000256" key="8">
    <source>
        <dbReference type="ARBA" id="ARBA00023157"/>
    </source>
</evidence>
<dbReference type="InterPro" id="IPR001245">
    <property type="entry name" value="Ser-Thr/Tyr_kinase_cat_dom"/>
</dbReference>
<evidence type="ECO:0000256" key="12">
    <source>
        <dbReference type="SAM" id="SignalP"/>
    </source>
</evidence>
<evidence type="ECO:0000256" key="7">
    <source>
        <dbReference type="ARBA" id="ARBA00023137"/>
    </source>
</evidence>
<dbReference type="InterPro" id="IPR008266">
    <property type="entry name" value="Tyr_kinase_AS"/>
</dbReference>
<dbReference type="InterPro" id="IPR011009">
    <property type="entry name" value="Kinase-like_dom_sf"/>
</dbReference>
<dbReference type="PROSITE" id="PS00109">
    <property type="entry name" value="PROTEIN_KINASE_TYR"/>
    <property type="match status" value="1"/>
</dbReference>
<keyword evidence="11" id="KW-0812">Transmembrane</keyword>
<feature type="disulfide bond" evidence="9">
    <location>
        <begin position="112"/>
        <end position="122"/>
    </location>
</feature>
<keyword evidence="12" id="KW-0732">Signal</keyword>
<dbReference type="SMART" id="SM00219">
    <property type="entry name" value="TyrKc"/>
    <property type="match status" value="1"/>
</dbReference>
<evidence type="ECO:0000313" key="16">
    <source>
        <dbReference type="Proteomes" id="UP001165289"/>
    </source>
</evidence>
<dbReference type="PANTHER" id="PTHR24416">
    <property type="entry name" value="TYROSINE-PROTEIN KINASE RECEPTOR"/>
    <property type="match status" value="1"/>
</dbReference>
<dbReference type="PROSITE" id="PS50011">
    <property type="entry name" value="PROTEIN_KINASE_DOM"/>
    <property type="match status" value="1"/>
</dbReference>
<dbReference type="GO" id="GO:0005524">
    <property type="term" value="F:ATP binding"/>
    <property type="evidence" value="ECO:0007669"/>
    <property type="project" value="UniProtKB-KW"/>
</dbReference>
<proteinExistence type="predicted"/>
<dbReference type="CDD" id="cd00192">
    <property type="entry name" value="PTKc"/>
    <property type="match status" value="1"/>
</dbReference>
<evidence type="ECO:0000256" key="1">
    <source>
        <dbReference type="ARBA" id="ARBA00004308"/>
    </source>
</evidence>
<dbReference type="Gene3D" id="3.10.250.10">
    <property type="entry name" value="SRCR-like domain"/>
    <property type="match status" value="1"/>
</dbReference>
<evidence type="ECO:0000256" key="9">
    <source>
        <dbReference type="PROSITE-ProRule" id="PRU00196"/>
    </source>
</evidence>
<dbReference type="Gene3D" id="1.10.510.10">
    <property type="entry name" value="Transferase(Phosphotransferase) domain 1"/>
    <property type="match status" value="1"/>
</dbReference>
<evidence type="ECO:0000256" key="4">
    <source>
        <dbReference type="ARBA" id="ARBA00022777"/>
    </source>
</evidence>
<comment type="subcellular location">
    <subcellularLocation>
        <location evidence="1">Endomembrane system</location>
    </subcellularLocation>
</comment>
<keyword evidence="2" id="KW-0808">Transferase</keyword>
<dbReference type="PRINTS" id="PR00109">
    <property type="entry name" value="TYRKINASE"/>
</dbReference>
<dbReference type="InterPro" id="IPR001190">
    <property type="entry name" value="SRCR"/>
</dbReference>
<evidence type="ECO:0000256" key="11">
    <source>
        <dbReference type="SAM" id="Phobius"/>
    </source>
</evidence>
<dbReference type="InterPro" id="IPR000719">
    <property type="entry name" value="Prot_kinase_dom"/>
</dbReference>
<evidence type="ECO:0000259" key="14">
    <source>
        <dbReference type="PROSITE" id="PS50287"/>
    </source>
</evidence>
<keyword evidence="11" id="KW-1133">Transmembrane helix</keyword>
<feature type="domain" description="SRCR" evidence="14">
    <location>
        <begin position="49"/>
        <end position="150"/>
    </location>
</feature>
<dbReference type="GO" id="GO:0007169">
    <property type="term" value="P:cell surface receptor protein tyrosine kinase signaling pathway"/>
    <property type="evidence" value="ECO:0007669"/>
    <property type="project" value="TreeGrafter"/>
</dbReference>
<feature type="signal peptide" evidence="12">
    <location>
        <begin position="1"/>
        <end position="24"/>
    </location>
</feature>
<dbReference type="PROSITE" id="PS50287">
    <property type="entry name" value="SRCR_2"/>
    <property type="match status" value="1"/>
</dbReference>
<organism evidence="15 16">
    <name type="scientific">Oopsacas minuta</name>
    <dbReference type="NCBI Taxonomy" id="111878"/>
    <lineage>
        <taxon>Eukaryota</taxon>
        <taxon>Metazoa</taxon>
        <taxon>Porifera</taxon>
        <taxon>Hexactinellida</taxon>
        <taxon>Hexasterophora</taxon>
        <taxon>Lyssacinosida</taxon>
        <taxon>Leucopsacidae</taxon>
        <taxon>Oopsacas</taxon>
    </lineage>
</organism>
<dbReference type="SUPFAM" id="SSF56487">
    <property type="entry name" value="SRCR-like"/>
    <property type="match status" value="1"/>
</dbReference>
<dbReference type="FunFam" id="1.10.510.10:FF:001512">
    <property type="entry name" value="Receptor tyrosine-protein kinase erbB-2"/>
    <property type="match status" value="1"/>
</dbReference>
<evidence type="ECO:0000256" key="5">
    <source>
        <dbReference type="ARBA" id="ARBA00022840"/>
    </source>
</evidence>
<accession>A0AAV7JY07</accession>
<feature type="domain" description="Protein kinase" evidence="13">
    <location>
        <begin position="459"/>
        <end position="736"/>
    </location>
</feature>
<comment type="caution">
    <text evidence="15">The sequence shown here is derived from an EMBL/GenBank/DDBJ whole genome shotgun (WGS) entry which is preliminary data.</text>
</comment>
<dbReference type="Gene3D" id="3.30.200.20">
    <property type="entry name" value="Phosphorylase Kinase, domain 1"/>
    <property type="match status" value="1"/>
</dbReference>
<name>A0AAV7JY07_9METZ</name>
<keyword evidence="5" id="KW-0067">ATP-binding</keyword>
<evidence type="ECO:0000256" key="10">
    <source>
        <dbReference type="SAM" id="MobiDB-lite"/>
    </source>
</evidence>
<dbReference type="InterPro" id="IPR020635">
    <property type="entry name" value="Tyr_kinase_cat_dom"/>
</dbReference>
<dbReference type="InterPro" id="IPR050122">
    <property type="entry name" value="RTK"/>
</dbReference>
<keyword evidence="4" id="KW-0418">Kinase</keyword>
<evidence type="ECO:0000259" key="13">
    <source>
        <dbReference type="PROSITE" id="PS50011"/>
    </source>
</evidence>
<evidence type="ECO:0000256" key="6">
    <source>
        <dbReference type="ARBA" id="ARBA00023136"/>
    </source>
</evidence>
<feature type="compositionally biased region" description="Low complexity" evidence="10">
    <location>
        <begin position="237"/>
        <end position="246"/>
    </location>
</feature>
<gene>
    <name evidence="15" type="ORF">LOD99_3350</name>
</gene>
<evidence type="ECO:0000256" key="3">
    <source>
        <dbReference type="ARBA" id="ARBA00022741"/>
    </source>
</evidence>
<evidence type="ECO:0000313" key="15">
    <source>
        <dbReference type="EMBL" id="KAI6653848.1"/>
    </source>
</evidence>
<evidence type="ECO:0008006" key="17">
    <source>
        <dbReference type="Google" id="ProtNLM"/>
    </source>
</evidence>
<keyword evidence="8 9" id="KW-1015">Disulfide bond</keyword>
<dbReference type="SUPFAM" id="SSF56112">
    <property type="entry name" value="Protein kinase-like (PK-like)"/>
    <property type="match status" value="1"/>
</dbReference>
<dbReference type="GO" id="GO:0048468">
    <property type="term" value="P:cell development"/>
    <property type="evidence" value="ECO:0007669"/>
    <property type="project" value="UniProtKB-ARBA"/>
</dbReference>
<protein>
    <recommendedName>
        <fullName evidence="17">Receptor protein-tyrosine kinase</fullName>
    </recommendedName>
</protein>
<dbReference type="GO" id="GO:0050793">
    <property type="term" value="P:regulation of developmental process"/>
    <property type="evidence" value="ECO:0007669"/>
    <property type="project" value="UniProtKB-ARBA"/>
</dbReference>
<feature type="transmembrane region" description="Helical" evidence="11">
    <location>
        <begin position="254"/>
        <end position="284"/>
    </location>
</feature>
<evidence type="ECO:0000256" key="2">
    <source>
        <dbReference type="ARBA" id="ARBA00022679"/>
    </source>
</evidence>
<sequence length="749" mass="83938">MTVIFKVIILVCSIHLFFVLSIKAIPCGLNGELRRFKVCPSCVFEFTLRVCTINQDAKLEWTNVCFRDSWDRGIVDVYCRQNGYTGSRDGFTPVKSRDMHGNDEYKLNNIVCSGSENNLLECVYQDTLDSCFYPLYSPSSDCIGEGMICSVTNCSACADREFCDNNNCICPPGYTGECCDIQQTAISTTGIISTTGTISTAITTTDYVVSTDSTNPVSMSESSTPNVVTPIVSSPHTRNTTTNSNIPPNSQTKLVYTLLASLLGGSLIIIVLASIICFLCIFLIKNSKPRAKNVPVDYEIPNLTLANNTQFVAEGSFTISPISGSQTQFGRNITISSYEEPQMIISTEPIYDEIFFENREGFLDQSSSSYHCSMEENTLYSGFVEGEVGDSVLYEQFHQINCEKFDHIPVLEPIDFEHPDDNQYYVMQNRIYYVEPPSSLPQLENVFEHCFNEIKREEIEMGAEFASGQFGVVYRAVYHTEKGDIPVAIKTLKEAANSDTKVAFMREAAILAQFQHPNVLRMIGVLTTQQPYMMVTELLKTELAELLLKFKVVTNSNNTGSNHSAQKLNLHPLLLRFSQEISAGMKHLSEKHFIHRDLAARNVLVAKDMTCRIADFGMSRELNYESEYYTSSGGRIPLRWTAPEAVFFQKYSEKSDVWSFGMTLFEIWSFGEEPWGSGATNGEIIEAISTGRKLSPPTGCPRDVYSVMVDTWRMDPSSRPTFSHLLHQLTNIHLYAPYPLQCLSNDSSS</sequence>
<dbReference type="InterPro" id="IPR036772">
    <property type="entry name" value="SRCR-like_dom_sf"/>
</dbReference>
<dbReference type="AlphaFoldDB" id="A0AAV7JY07"/>
<dbReference type="GO" id="GO:0043235">
    <property type="term" value="C:receptor complex"/>
    <property type="evidence" value="ECO:0007669"/>
    <property type="project" value="TreeGrafter"/>
</dbReference>
<keyword evidence="16" id="KW-1185">Reference proteome</keyword>
<comment type="caution">
    <text evidence="9">Lacks conserved residue(s) required for the propagation of feature annotation.</text>
</comment>
<keyword evidence="3" id="KW-0547">Nucleotide-binding</keyword>
<dbReference type="GO" id="GO:0012505">
    <property type="term" value="C:endomembrane system"/>
    <property type="evidence" value="ECO:0007669"/>
    <property type="project" value="UniProtKB-SubCell"/>
</dbReference>
<keyword evidence="7" id="KW-0829">Tyrosine-protein kinase</keyword>
<feature type="compositionally biased region" description="Polar residues" evidence="10">
    <location>
        <begin position="215"/>
        <end position="236"/>
    </location>
</feature>
<dbReference type="GO" id="GO:0005886">
    <property type="term" value="C:plasma membrane"/>
    <property type="evidence" value="ECO:0007669"/>
    <property type="project" value="TreeGrafter"/>
</dbReference>
<feature type="region of interest" description="Disordered" evidence="10">
    <location>
        <begin position="215"/>
        <end position="246"/>
    </location>
</feature>
<feature type="chain" id="PRO_5043686809" description="Receptor protein-tyrosine kinase" evidence="12">
    <location>
        <begin position="25"/>
        <end position="749"/>
    </location>
</feature>
<dbReference type="Proteomes" id="UP001165289">
    <property type="component" value="Unassembled WGS sequence"/>
</dbReference>
<dbReference type="GO" id="GO:0004714">
    <property type="term" value="F:transmembrane receptor protein tyrosine kinase activity"/>
    <property type="evidence" value="ECO:0007669"/>
    <property type="project" value="TreeGrafter"/>
</dbReference>
<keyword evidence="6 11" id="KW-0472">Membrane</keyword>
<dbReference type="EMBL" id="JAKMXF010000255">
    <property type="protein sequence ID" value="KAI6653848.1"/>
    <property type="molecule type" value="Genomic_DNA"/>
</dbReference>
<dbReference type="Pfam" id="PF07714">
    <property type="entry name" value="PK_Tyr_Ser-Thr"/>
    <property type="match status" value="1"/>
</dbReference>
<reference evidence="15 16" key="1">
    <citation type="journal article" date="2023" name="BMC Biol.">
        <title>The compact genome of the sponge Oopsacas minuta (Hexactinellida) is lacking key metazoan core genes.</title>
        <authorList>
            <person name="Santini S."/>
            <person name="Schenkelaars Q."/>
            <person name="Jourda C."/>
            <person name="Duchesne M."/>
            <person name="Belahbib H."/>
            <person name="Rocher C."/>
            <person name="Selva M."/>
            <person name="Riesgo A."/>
            <person name="Vervoort M."/>
            <person name="Leys S.P."/>
            <person name="Kodjabachian L."/>
            <person name="Le Bivic A."/>
            <person name="Borchiellini C."/>
            <person name="Claverie J.M."/>
            <person name="Renard E."/>
        </authorList>
    </citation>
    <scope>NUCLEOTIDE SEQUENCE [LARGE SCALE GENOMIC DNA]</scope>
    <source>
        <strain evidence="15">SPO-2</strain>
    </source>
</reference>